<keyword evidence="4" id="KW-1185">Reference proteome</keyword>
<dbReference type="AlphaFoldDB" id="A0AAV4H6D5"/>
<feature type="non-terminal residue" evidence="3">
    <location>
        <position position="330"/>
    </location>
</feature>
<feature type="transmembrane region" description="Helical" evidence="2">
    <location>
        <begin position="53"/>
        <end position="76"/>
    </location>
</feature>
<feature type="transmembrane region" description="Helical" evidence="2">
    <location>
        <begin position="15"/>
        <end position="41"/>
    </location>
</feature>
<keyword evidence="3" id="KW-0176">Collagen</keyword>
<organism evidence="3 4">
    <name type="scientific">Elysia marginata</name>
    <dbReference type="NCBI Taxonomy" id="1093978"/>
    <lineage>
        <taxon>Eukaryota</taxon>
        <taxon>Metazoa</taxon>
        <taxon>Spiralia</taxon>
        <taxon>Lophotrochozoa</taxon>
        <taxon>Mollusca</taxon>
        <taxon>Gastropoda</taxon>
        <taxon>Heterobranchia</taxon>
        <taxon>Euthyneura</taxon>
        <taxon>Panpulmonata</taxon>
        <taxon>Sacoglossa</taxon>
        <taxon>Placobranchoidea</taxon>
        <taxon>Plakobranchidae</taxon>
        <taxon>Elysia</taxon>
    </lineage>
</organism>
<keyword evidence="2" id="KW-1133">Transmembrane helix</keyword>
<reference evidence="3 4" key="1">
    <citation type="journal article" date="2021" name="Elife">
        <title>Chloroplast acquisition without the gene transfer in kleptoplastic sea slugs, Plakobranchus ocellatus.</title>
        <authorList>
            <person name="Maeda T."/>
            <person name="Takahashi S."/>
            <person name="Yoshida T."/>
            <person name="Shimamura S."/>
            <person name="Takaki Y."/>
            <person name="Nagai Y."/>
            <person name="Toyoda A."/>
            <person name="Suzuki Y."/>
            <person name="Arimoto A."/>
            <person name="Ishii H."/>
            <person name="Satoh N."/>
            <person name="Nishiyama T."/>
            <person name="Hasebe M."/>
            <person name="Maruyama T."/>
            <person name="Minagawa J."/>
            <person name="Obokata J."/>
            <person name="Shigenobu S."/>
        </authorList>
    </citation>
    <scope>NUCLEOTIDE SEQUENCE [LARGE SCALE GENOMIC DNA]</scope>
</reference>
<feature type="transmembrane region" description="Helical" evidence="2">
    <location>
        <begin position="105"/>
        <end position="125"/>
    </location>
</feature>
<dbReference type="Proteomes" id="UP000762676">
    <property type="component" value="Unassembled WGS sequence"/>
</dbReference>
<name>A0AAV4H6D5_9GAST</name>
<proteinExistence type="predicted"/>
<dbReference type="GO" id="GO:0005581">
    <property type="term" value="C:collagen trimer"/>
    <property type="evidence" value="ECO:0007669"/>
    <property type="project" value="UniProtKB-KW"/>
</dbReference>
<keyword evidence="2" id="KW-0812">Transmembrane</keyword>
<protein>
    <submittedName>
        <fullName evidence="3">Collagen triple helix repeat-containing protein</fullName>
    </submittedName>
</protein>
<gene>
    <name evidence="3" type="ORF">ElyMa_004346900</name>
</gene>
<accession>A0AAV4H6D5</accession>
<comment type="caution">
    <text evidence="3">The sequence shown here is derived from an EMBL/GenBank/DDBJ whole genome shotgun (WGS) entry which is preliminary data.</text>
</comment>
<keyword evidence="2" id="KW-0472">Membrane</keyword>
<evidence type="ECO:0000313" key="4">
    <source>
        <dbReference type="Proteomes" id="UP000762676"/>
    </source>
</evidence>
<dbReference type="EMBL" id="BMAT01008769">
    <property type="protein sequence ID" value="GFR92196.1"/>
    <property type="molecule type" value="Genomic_DNA"/>
</dbReference>
<feature type="region of interest" description="Disordered" evidence="1">
    <location>
        <begin position="142"/>
        <end position="183"/>
    </location>
</feature>
<evidence type="ECO:0000256" key="2">
    <source>
        <dbReference type="SAM" id="Phobius"/>
    </source>
</evidence>
<evidence type="ECO:0000313" key="3">
    <source>
        <dbReference type="EMBL" id="GFR92196.1"/>
    </source>
</evidence>
<evidence type="ECO:0000256" key="1">
    <source>
        <dbReference type="SAM" id="MobiDB-lite"/>
    </source>
</evidence>
<sequence>MASLDLSDVRHLSPWLVATATFGVLPIALVTMCVSGAVIAVNSGSNKNLYSFFNVQMALCDFLMAVGPMVLFFAMVTGRIDLQANEANHFGCLTGVVLSYTTSDISAIMLVLYVVAAYHHIYYINVSWYQAQINKIDEADDADDADGADDIDGADGADDADDIDGADGDDGADDADGADGADGADEQAAVELSLCVPGAVCSQHVRPGRHSQRERPVHQSAACFPVWTHRLYPGRSNTRLAWNSRVGLSHEHTAFGPYPAEQSECTGTGTSMFAALETWTCGLPLVNNGKLSSVFVNLWQRQLNPDRSINSNSNPAFEAFKYLKVPLRYR</sequence>